<sequence length="121" mass="12959">MSDMSQQHDVQLSVGMAHLGLQQVTRVLSDAEPPALAPNAHLHHVGKSVPRWDAREKITGAARFTVDIDLAGHALRGPAALARTACPHPRARPVRGAPRHQPGIGCRWGGYSEHCRGGTPC</sequence>
<organism evidence="1">
    <name type="scientific">mine drainage metagenome</name>
    <dbReference type="NCBI Taxonomy" id="410659"/>
    <lineage>
        <taxon>unclassified sequences</taxon>
        <taxon>metagenomes</taxon>
        <taxon>ecological metagenomes</taxon>
    </lineage>
</organism>
<accession>E6PTD0</accession>
<protein>
    <submittedName>
        <fullName evidence="1">Uncharacterized protein</fullName>
    </submittedName>
</protein>
<evidence type="ECO:0000313" key="1">
    <source>
        <dbReference type="EMBL" id="CBH98187.1"/>
    </source>
</evidence>
<reference evidence="1" key="1">
    <citation type="submission" date="2009-10" db="EMBL/GenBank/DDBJ databases">
        <title>Diversity of trophic interactions inside an arsenic-rich microbial ecosystem.</title>
        <authorList>
            <person name="Bertin P.N."/>
            <person name="Heinrich-Salmeron A."/>
            <person name="Pelletier E."/>
            <person name="Goulhen-Chollet F."/>
            <person name="Arsene-Ploetze F."/>
            <person name="Gallien S."/>
            <person name="Calteau A."/>
            <person name="Vallenet D."/>
            <person name="Casiot C."/>
            <person name="Chane-Woon-Ming B."/>
            <person name="Giloteaux L."/>
            <person name="Barakat M."/>
            <person name="Bonnefoy V."/>
            <person name="Bruneel O."/>
            <person name="Chandler M."/>
            <person name="Cleiss J."/>
            <person name="Duran R."/>
            <person name="Elbaz-Poulichet F."/>
            <person name="Fonknechten N."/>
            <person name="Lauga B."/>
            <person name="Mornico D."/>
            <person name="Ortet P."/>
            <person name="Schaeffer C."/>
            <person name="Siguier P."/>
            <person name="Alexander Thil Smith A."/>
            <person name="Van Dorsselaer A."/>
            <person name="Weissenbach J."/>
            <person name="Medigue C."/>
            <person name="Le Paslier D."/>
        </authorList>
    </citation>
    <scope>NUCLEOTIDE SEQUENCE</scope>
</reference>
<gene>
    <name evidence="1" type="ORF">CARN2_3663</name>
</gene>
<name>E6PTD0_9ZZZZ</name>
<dbReference type="EMBL" id="CABM01000049">
    <property type="protein sequence ID" value="CBH98187.1"/>
    <property type="molecule type" value="Genomic_DNA"/>
</dbReference>
<proteinExistence type="predicted"/>
<dbReference type="SUPFAM" id="SSF54665">
    <property type="entry name" value="CO dehydrogenase molybdoprotein N-domain-like"/>
    <property type="match status" value="1"/>
</dbReference>
<comment type="caution">
    <text evidence="1">The sequence shown here is derived from an EMBL/GenBank/DDBJ whole genome shotgun (WGS) entry which is preliminary data.</text>
</comment>
<dbReference type="InterPro" id="IPR036856">
    <property type="entry name" value="Ald_Oxase/Xan_DH_a/b_sf"/>
</dbReference>
<dbReference type="AlphaFoldDB" id="E6PTD0"/>
<dbReference type="Gene3D" id="3.90.1170.50">
    <property type="entry name" value="Aldehyde oxidase/xanthine dehydrogenase, a/b hammerhead"/>
    <property type="match status" value="1"/>
</dbReference>